<protein>
    <submittedName>
        <fullName evidence="1">Uncharacterized protein</fullName>
    </submittedName>
</protein>
<reference evidence="1 2" key="1">
    <citation type="submission" date="2020-08" db="EMBL/GenBank/DDBJ databases">
        <title>Genome public.</title>
        <authorList>
            <person name="Liu C."/>
            <person name="Sun Q."/>
        </authorList>
    </citation>
    <scope>NUCLEOTIDE SEQUENCE [LARGE SCALE GENOMIC DNA]</scope>
    <source>
        <strain evidence="1 2">NSJ-35</strain>
    </source>
</reference>
<evidence type="ECO:0000313" key="1">
    <source>
        <dbReference type="EMBL" id="MBC5647635.1"/>
    </source>
</evidence>
<gene>
    <name evidence="1" type="ORF">H8S18_04750</name>
</gene>
<sequence>MPYPLAVTGSWRCHNIFSGVFRFPFIKGGIGNVQSASERLRMELTGHGSVFYKQLARVICGPGQS</sequence>
<accession>A0ABR7ECW3</accession>
<evidence type="ECO:0000313" key="2">
    <source>
        <dbReference type="Proteomes" id="UP000606889"/>
    </source>
</evidence>
<dbReference type="EMBL" id="JACOON010000002">
    <property type="protein sequence ID" value="MBC5647635.1"/>
    <property type="molecule type" value="Genomic_DNA"/>
</dbReference>
<keyword evidence="2" id="KW-1185">Reference proteome</keyword>
<comment type="caution">
    <text evidence="1">The sequence shown here is derived from an EMBL/GenBank/DDBJ whole genome shotgun (WGS) entry which is preliminary data.</text>
</comment>
<proteinExistence type="predicted"/>
<dbReference type="Proteomes" id="UP000606889">
    <property type="component" value="Unassembled WGS sequence"/>
</dbReference>
<organism evidence="1 2">
    <name type="scientific">Christensenella tenuis</name>
    <dbReference type="NCBI Taxonomy" id="2763033"/>
    <lineage>
        <taxon>Bacteria</taxon>
        <taxon>Bacillati</taxon>
        <taxon>Bacillota</taxon>
        <taxon>Clostridia</taxon>
        <taxon>Christensenellales</taxon>
        <taxon>Christensenellaceae</taxon>
        <taxon>Christensenella</taxon>
    </lineage>
</organism>
<dbReference type="RefSeq" id="WP_186857155.1">
    <property type="nucleotide sequence ID" value="NZ_JACOON010000002.1"/>
</dbReference>
<name>A0ABR7ECW3_9FIRM</name>